<keyword evidence="2" id="KW-1185">Reference proteome</keyword>
<proteinExistence type="predicted"/>
<protein>
    <submittedName>
        <fullName evidence="1">Uncharacterized protein</fullName>
    </submittedName>
</protein>
<name>A0ABU6QX67_9FABA</name>
<organism evidence="1 2">
    <name type="scientific">Stylosanthes scabra</name>
    <dbReference type="NCBI Taxonomy" id="79078"/>
    <lineage>
        <taxon>Eukaryota</taxon>
        <taxon>Viridiplantae</taxon>
        <taxon>Streptophyta</taxon>
        <taxon>Embryophyta</taxon>
        <taxon>Tracheophyta</taxon>
        <taxon>Spermatophyta</taxon>
        <taxon>Magnoliopsida</taxon>
        <taxon>eudicotyledons</taxon>
        <taxon>Gunneridae</taxon>
        <taxon>Pentapetalae</taxon>
        <taxon>rosids</taxon>
        <taxon>fabids</taxon>
        <taxon>Fabales</taxon>
        <taxon>Fabaceae</taxon>
        <taxon>Papilionoideae</taxon>
        <taxon>50 kb inversion clade</taxon>
        <taxon>dalbergioids sensu lato</taxon>
        <taxon>Dalbergieae</taxon>
        <taxon>Pterocarpus clade</taxon>
        <taxon>Stylosanthes</taxon>
    </lineage>
</organism>
<dbReference type="EMBL" id="JASCZI010002479">
    <property type="protein sequence ID" value="MED6116231.1"/>
    <property type="molecule type" value="Genomic_DNA"/>
</dbReference>
<evidence type="ECO:0000313" key="2">
    <source>
        <dbReference type="Proteomes" id="UP001341840"/>
    </source>
</evidence>
<accession>A0ABU6QX67</accession>
<gene>
    <name evidence="1" type="ORF">PIB30_098138</name>
</gene>
<evidence type="ECO:0000313" key="1">
    <source>
        <dbReference type="EMBL" id="MED6116231.1"/>
    </source>
</evidence>
<dbReference type="Proteomes" id="UP001341840">
    <property type="component" value="Unassembled WGS sequence"/>
</dbReference>
<reference evidence="1 2" key="1">
    <citation type="journal article" date="2023" name="Plants (Basel)">
        <title>Bridging the Gap: Combining Genomics and Transcriptomics Approaches to Understand Stylosanthes scabra, an Orphan Legume from the Brazilian Caatinga.</title>
        <authorList>
            <person name="Ferreira-Neto J.R.C."/>
            <person name="da Silva M.D."/>
            <person name="Binneck E."/>
            <person name="de Melo N.F."/>
            <person name="da Silva R.H."/>
            <person name="de Melo A.L.T.M."/>
            <person name="Pandolfi V."/>
            <person name="Bustamante F.O."/>
            <person name="Brasileiro-Vidal A.C."/>
            <person name="Benko-Iseppon A.M."/>
        </authorList>
    </citation>
    <scope>NUCLEOTIDE SEQUENCE [LARGE SCALE GENOMIC DNA]</scope>
    <source>
        <tissue evidence="1">Leaves</tissue>
    </source>
</reference>
<sequence>MVGKKCSGSENSFLALVHHEGKIKRKPRESVKFTDKSPTNVFVITRTRSFELQQSILCKLCYDGRNCVSRIYYRISIAVIAQSVNSASTIYSCWEPHVPCLYRTTAPQLVKSPSFGVNLERKEDHGGGDLGDNRFFEELAIAMAGTPQVPSPHAEERVLDPHVEEALCNDDTDDEPTIIEGDNN</sequence>
<comment type="caution">
    <text evidence="1">The sequence shown here is derived from an EMBL/GenBank/DDBJ whole genome shotgun (WGS) entry which is preliminary data.</text>
</comment>